<feature type="compositionally biased region" description="Basic and acidic residues" evidence="1">
    <location>
        <begin position="1"/>
        <end position="28"/>
    </location>
</feature>
<name>A0A5M9MFW9_9EURO</name>
<dbReference type="AlphaFoldDB" id="A0A5M9MFW9"/>
<dbReference type="EMBL" id="QUQM01000006">
    <property type="protein sequence ID" value="KAA8644656.1"/>
    <property type="molecule type" value="Genomic_DNA"/>
</dbReference>
<reference evidence="2 3" key="1">
    <citation type="submission" date="2019-08" db="EMBL/GenBank/DDBJ databases">
        <title>The genome sequence of a newly discovered highly antifungal drug resistant Aspergillus species, Aspergillus tanneri NIH 1004.</title>
        <authorList>
            <person name="Mounaud S."/>
            <person name="Singh I."/>
            <person name="Joardar V."/>
            <person name="Pakala S."/>
            <person name="Pakala S."/>
            <person name="Venepally P."/>
            <person name="Chung J.K."/>
            <person name="Losada L."/>
            <person name="Nierman W.C."/>
        </authorList>
    </citation>
    <scope>NUCLEOTIDE SEQUENCE [LARGE SCALE GENOMIC DNA]</scope>
    <source>
        <strain evidence="2 3">NIH1004</strain>
    </source>
</reference>
<proteinExistence type="predicted"/>
<dbReference type="GeneID" id="54331564"/>
<comment type="caution">
    <text evidence="2">The sequence shown here is derived from an EMBL/GenBank/DDBJ whole genome shotgun (WGS) entry which is preliminary data.</text>
</comment>
<protein>
    <submittedName>
        <fullName evidence="2">Uncharacterized protein</fullName>
    </submittedName>
</protein>
<dbReference type="RefSeq" id="XP_033424017.1">
    <property type="nucleotide sequence ID" value="XM_033573465.1"/>
</dbReference>
<accession>A0A5M9MFW9</accession>
<sequence length="162" mass="18275">MNNSRETDAMCPEDQRHHSHIDTSDQPRSRKGPSNGTKKSERQPSKRLRLAAVPPPTEISFTTVKMCADDEGLCVRPLLHTIRRALGKIQLGISRRERLQAQSILWGTPSWYSVVSGSCASMIRQSLHLQAACTEGQLRRSRHDHYDSGERGWKNTITATRT</sequence>
<evidence type="ECO:0000256" key="1">
    <source>
        <dbReference type="SAM" id="MobiDB-lite"/>
    </source>
</evidence>
<evidence type="ECO:0000313" key="2">
    <source>
        <dbReference type="EMBL" id="KAA8644656.1"/>
    </source>
</evidence>
<evidence type="ECO:0000313" key="3">
    <source>
        <dbReference type="Proteomes" id="UP000324241"/>
    </source>
</evidence>
<feature type="region of interest" description="Disordered" evidence="1">
    <location>
        <begin position="1"/>
        <end position="52"/>
    </location>
</feature>
<dbReference type="Proteomes" id="UP000324241">
    <property type="component" value="Unassembled WGS sequence"/>
</dbReference>
<gene>
    <name evidence="2" type="ORF">ATNIH1004_008862</name>
</gene>
<dbReference type="VEuPathDB" id="FungiDB:EYZ11_001885"/>
<organism evidence="2 3">
    <name type="scientific">Aspergillus tanneri</name>
    <dbReference type="NCBI Taxonomy" id="1220188"/>
    <lineage>
        <taxon>Eukaryota</taxon>
        <taxon>Fungi</taxon>
        <taxon>Dikarya</taxon>
        <taxon>Ascomycota</taxon>
        <taxon>Pezizomycotina</taxon>
        <taxon>Eurotiomycetes</taxon>
        <taxon>Eurotiomycetidae</taxon>
        <taxon>Eurotiales</taxon>
        <taxon>Aspergillaceae</taxon>
        <taxon>Aspergillus</taxon>
        <taxon>Aspergillus subgen. Circumdati</taxon>
    </lineage>
</organism>